<dbReference type="Pfam" id="PF21530">
    <property type="entry name" value="Pif1_2B_dom"/>
    <property type="match status" value="1"/>
</dbReference>
<dbReference type="InterPro" id="IPR051055">
    <property type="entry name" value="PIF1_helicase"/>
</dbReference>
<gene>
    <name evidence="2" type="ORF">ALC60_10713</name>
</gene>
<dbReference type="InterPro" id="IPR049163">
    <property type="entry name" value="Pif1-like_2B_dom"/>
</dbReference>
<organism evidence="2 3">
    <name type="scientific">Mycetomoellerius zeteki</name>
    <dbReference type="NCBI Taxonomy" id="64791"/>
    <lineage>
        <taxon>Eukaryota</taxon>
        <taxon>Metazoa</taxon>
        <taxon>Ecdysozoa</taxon>
        <taxon>Arthropoda</taxon>
        <taxon>Hexapoda</taxon>
        <taxon>Insecta</taxon>
        <taxon>Pterygota</taxon>
        <taxon>Neoptera</taxon>
        <taxon>Endopterygota</taxon>
        <taxon>Hymenoptera</taxon>
        <taxon>Apocrita</taxon>
        <taxon>Aculeata</taxon>
        <taxon>Formicoidea</taxon>
        <taxon>Formicidae</taxon>
        <taxon>Myrmicinae</taxon>
        <taxon>Mycetomoellerius</taxon>
    </lineage>
</organism>
<dbReference type="InterPro" id="IPR027417">
    <property type="entry name" value="P-loop_NTPase"/>
</dbReference>
<protein>
    <submittedName>
        <fullName evidence="2">ATP-dependent DNA helicase PIF1</fullName>
    </submittedName>
</protein>
<dbReference type="Gene3D" id="2.30.30.940">
    <property type="match status" value="1"/>
</dbReference>
<accession>A0A151WQX9</accession>
<dbReference type="PANTHER" id="PTHR47642">
    <property type="entry name" value="ATP-DEPENDENT DNA HELICASE"/>
    <property type="match status" value="1"/>
</dbReference>
<keyword evidence="2" id="KW-0067">ATP-binding</keyword>
<dbReference type="Pfam" id="PF00443">
    <property type="entry name" value="UCH"/>
    <property type="match status" value="1"/>
</dbReference>
<dbReference type="Proteomes" id="UP000075809">
    <property type="component" value="Unassembled WGS sequence"/>
</dbReference>
<dbReference type="GO" id="GO:0004386">
    <property type="term" value="F:helicase activity"/>
    <property type="evidence" value="ECO:0007669"/>
    <property type="project" value="UniProtKB-KW"/>
</dbReference>
<reference evidence="2 3" key="1">
    <citation type="submission" date="2015-09" db="EMBL/GenBank/DDBJ databases">
        <title>Trachymyrmex zeteki WGS genome.</title>
        <authorList>
            <person name="Nygaard S."/>
            <person name="Hu H."/>
            <person name="Boomsma J."/>
            <person name="Zhang G."/>
        </authorList>
    </citation>
    <scope>NUCLEOTIDE SEQUENCE [LARGE SCALE GENOMIC DNA]</scope>
    <source>
        <strain evidence="2">Tzet28-1</strain>
        <tissue evidence="2">Whole body</tissue>
    </source>
</reference>
<evidence type="ECO:0000313" key="2">
    <source>
        <dbReference type="EMBL" id="KYQ50207.1"/>
    </source>
</evidence>
<keyword evidence="2" id="KW-0378">Hydrolase</keyword>
<dbReference type="InterPro" id="IPR038765">
    <property type="entry name" value="Papain-like_cys_pep_sf"/>
</dbReference>
<dbReference type="AlphaFoldDB" id="A0A151WQX9"/>
<keyword evidence="3" id="KW-1185">Reference proteome</keyword>
<dbReference type="CDD" id="cd18809">
    <property type="entry name" value="SF1_C_RecD"/>
    <property type="match status" value="1"/>
</dbReference>
<dbReference type="GO" id="GO:0004843">
    <property type="term" value="F:cysteine-type deubiquitinase activity"/>
    <property type="evidence" value="ECO:0007669"/>
    <property type="project" value="InterPro"/>
</dbReference>
<dbReference type="InterPro" id="IPR001394">
    <property type="entry name" value="Peptidase_C19_UCH"/>
</dbReference>
<dbReference type="SUPFAM" id="SSF52540">
    <property type="entry name" value="P-loop containing nucleoside triphosphate hydrolases"/>
    <property type="match status" value="1"/>
</dbReference>
<evidence type="ECO:0000313" key="3">
    <source>
        <dbReference type="Proteomes" id="UP000075809"/>
    </source>
</evidence>
<dbReference type="PROSITE" id="PS50235">
    <property type="entry name" value="USP_3"/>
    <property type="match status" value="1"/>
</dbReference>
<dbReference type="SUPFAM" id="SSF54001">
    <property type="entry name" value="Cysteine proteinases"/>
    <property type="match status" value="1"/>
</dbReference>
<evidence type="ECO:0000259" key="1">
    <source>
        <dbReference type="PROSITE" id="PS50235"/>
    </source>
</evidence>
<dbReference type="GO" id="GO:0016579">
    <property type="term" value="P:protein deubiquitination"/>
    <property type="evidence" value="ECO:0007669"/>
    <property type="project" value="InterPro"/>
</dbReference>
<dbReference type="Gene3D" id="3.40.50.300">
    <property type="entry name" value="P-loop containing nucleotide triphosphate hydrolases"/>
    <property type="match status" value="1"/>
</dbReference>
<keyword evidence="2" id="KW-0347">Helicase</keyword>
<name>A0A151WQX9_9HYME</name>
<proteinExistence type="predicted"/>
<dbReference type="EMBL" id="KQ982819">
    <property type="protein sequence ID" value="KYQ50207.1"/>
    <property type="molecule type" value="Genomic_DNA"/>
</dbReference>
<feature type="domain" description="USP" evidence="1">
    <location>
        <begin position="348"/>
        <end position="614"/>
    </location>
</feature>
<sequence>MGLRCRRRHRRPPRRGPTQNASRYYLINIRQQGDGSYRELLSRIRVGLLTPSDCDTLEKRKISFKGESFQTRLSELCDFINNLPSDTVCLLPTCHMCNELNAAMLSRITSKEILLIAEDTIDCISYMKKKVTKALSNIDNDDDTRTAGLSKRITIKIGAKVMIRRNIDASLGLVNGTIATVISVMQDKTIEKIKILLPSGLDYFIERVSVKFPLMDRVYVIRKQFPLCLSYGITIHKSQGLSLQNAVMDLGNNVFNCGQAYVALSRVTSLDGLHLINFDPSSVFANEKAIIEYNRLKRIHKSESEMITISKQCYRRVKDVSWTLPKIITSVQESGQKAPLKSTAWIIRGFQNTDKVSCYANAVLQCLLNLDVSRKLLLNYDKPDVLNLFAHRCEHGMNNLNTYEIRQSLGDYFSVTNKRDALEFLTALCTKYDYVKSMVEHQVTSTCRCNSCGYTKVITNTNIFLSISINNLKNKSYNLDELLKTTFSSHWCQTFDKLCECCGRNDILIKSELVSTKEILIINLISFSSEDGKLVKIPHKFSLRAVPTTKIIIAGQTYKVMSAIFHYGLCIEEGHYTSMCREGTFWIEIDDAQIMKRQWPRGAKDISILFLQKNITKNI</sequence>
<dbReference type="STRING" id="64791.A0A151WQX9"/>
<dbReference type="CDD" id="cd02257">
    <property type="entry name" value="Peptidase_C19"/>
    <property type="match status" value="1"/>
</dbReference>
<keyword evidence="2" id="KW-0547">Nucleotide-binding</keyword>
<dbReference type="Gene3D" id="3.90.70.10">
    <property type="entry name" value="Cysteine proteinases"/>
    <property type="match status" value="1"/>
</dbReference>
<dbReference type="InterPro" id="IPR028889">
    <property type="entry name" value="USP"/>
</dbReference>